<evidence type="ECO:0000313" key="2">
    <source>
        <dbReference type="Proteomes" id="UP000177967"/>
    </source>
</evidence>
<dbReference type="EMBL" id="MHBW01000002">
    <property type="protein sequence ID" value="OGY10028.1"/>
    <property type="molecule type" value="Genomic_DNA"/>
</dbReference>
<dbReference type="AlphaFoldDB" id="A0A1G1V3T4"/>
<dbReference type="Proteomes" id="UP000177967">
    <property type="component" value="Unassembled WGS sequence"/>
</dbReference>
<accession>A0A1G1V3T4</accession>
<reference evidence="1 2" key="1">
    <citation type="journal article" date="2016" name="Nat. Commun.">
        <title>Thousands of microbial genomes shed light on interconnected biogeochemical processes in an aquifer system.</title>
        <authorList>
            <person name="Anantharaman K."/>
            <person name="Brown C.T."/>
            <person name="Hug L.A."/>
            <person name="Sharon I."/>
            <person name="Castelle C.J."/>
            <person name="Probst A.J."/>
            <person name="Thomas B.C."/>
            <person name="Singh A."/>
            <person name="Wilkins M.J."/>
            <person name="Karaoz U."/>
            <person name="Brodie E.L."/>
            <person name="Williams K.H."/>
            <person name="Hubbard S.S."/>
            <person name="Banfield J.F."/>
        </authorList>
    </citation>
    <scope>NUCLEOTIDE SEQUENCE [LARGE SCALE GENOMIC DNA]</scope>
</reference>
<protein>
    <submittedName>
        <fullName evidence="1">Uncharacterized protein</fullName>
    </submittedName>
</protein>
<organism evidence="1 2">
    <name type="scientific">Candidatus Blackburnbacteria bacterium RIFCSPHIGHO2_01_FULL_43_15b</name>
    <dbReference type="NCBI Taxonomy" id="1797513"/>
    <lineage>
        <taxon>Bacteria</taxon>
        <taxon>Candidatus Blackburniibacteriota</taxon>
    </lineage>
</organism>
<evidence type="ECO:0000313" key="1">
    <source>
        <dbReference type="EMBL" id="OGY10028.1"/>
    </source>
</evidence>
<sequence>MSESSEGVIGNTSKWRQALERVNPFIRRSKSVTSPITLPVAITPEPESAVSTIPTEESKPEIAVEESVIHPVGEISPTFAVEITEDKDLIQAKQEAEITIEQKERLRPANSISFHATTLEDVPNIQAHGLYSFLGHDILGRDLIYSLYFEKEYEGPVSFRPKARGGNKNTFALTIWKASPYIKKFVGEEAYHWGSGRPGQFKATETVEDQKDLPTSYVDSALGGPVHPSTKFAKIPPTEFLGAIKIDQQLKDNLIVAQLKFIYNLDSADNIEAQLRQGVEGTSILSEGYAIDQLVHDLMGNIEQTILSSGYGKSFRGAWESLTQGKHDVRGIGRVLEEIMKKQAMVNEPISKRFLQIWEDRIKTAVEQQGLTKQVDERLKYQKRWASYERQSYVDYYDIDIWHDSLQDVTRVAKGLGVR</sequence>
<name>A0A1G1V3T4_9BACT</name>
<proteinExistence type="predicted"/>
<gene>
    <name evidence="1" type="ORF">A2782_00670</name>
</gene>
<comment type="caution">
    <text evidence="1">The sequence shown here is derived from an EMBL/GenBank/DDBJ whole genome shotgun (WGS) entry which is preliminary data.</text>
</comment>